<evidence type="ECO:0000313" key="3">
    <source>
        <dbReference type="Proteomes" id="UP000015241"/>
    </source>
</evidence>
<evidence type="ECO:0000256" key="1">
    <source>
        <dbReference type="SAM" id="MobiDB-lite"/>
    </source>
</evidence>
<keyword evidence="3" id="KW-1185">Reference proteome</keyword>
<dbReference type="InParanoid" id="S8F181"/>
<sequence>MRVPSNARDELRALHYASGVGRASKGGSDDANTSETRWKTRGSCQYITFPMCSKQTWSDKQMKVMIIYLADFRDAPDDDRRVDIINRALEEMDTIGAPAPFPAQATRVTAVRKWLNKHVDMLDETPREAKGSTRGCDLWARKHARLVHDHAYLQGNYNGLDPLKAYNKARWELWQGLADEEKKEWNRKGETARALVTKDLSKVEPPLHTAAAVCKMLRNKFDAWQKKIYVETGAVVINISMVRTIDEGLVFTFDDATKQFGAQCNFKELLQKQGWKATELWARIIQHFNSMGNPAEEEPKILPSGKTSTAKPTTGFGSLYELGDDGLPIIPPEEQLNARVAATAKYWSAMVRQFLNAHQAAASNNRSHSIPWTTAKEMGSMDVWFPAQMWPAHIPIKDPSKISKEDCIALVYLWRQAQELVGFRFRNWIDKAGNIEETNYEGFVNCWMQDAPHREKRKAAAGARQADQMNATRVQGTAVPPPYFSPQERVSATMEAPGKQEDEVGAKGKAKGGTGEKAKSKGGGKKGKARDHRPDASGIGREKAIAPPPQSAASGSGRSQAHEDSALASSGNPLEVEAEHVGRVSALAPPSPMTGPDLARSPLPVERPLPKRVLARNWKDLAPADLQVPERYGFLKSLSSEPNFQALLTACIRAKAVSESNAKPRPASPEIQGACWSTWKWDKVYLPDSAHSSESGLEPLFAYLRKGRPKWEQDALELAKAEQVLLTVGMALRDLYAVQFAHDPEDLPQGVPAYITDSKLSFAQVAQLESALEPM</sequence>
<dbReference type="Proteomes" id="UP000015241">
    <property type="component" value="Unassembled WGS sequence"/>
</dbReference>
<dbReference type="HOGENOM" id="CLU_361167_0_0_1"/>
<feature type="region of interest" description="Disordered" evidence="1">
    <location>
        <begin position="456"/>
        <end position="570"/>
    </location>
</feature>
<protein>
    <submittedName>
        <fullName evidence="2">Uncharacterized protein</fullName>
    </submittedName>
</protein>
<organism evidence="2 3">
    <name type="scientific">Fomitopsis schrenkii</name>
    <name type="common">Brown rot fungus</name>
    <dbReference type="NCBI Taxonomy" id="2126942"/>
    <lineage>
        <taxon>Eukaryota</taxon>
        <taxon>Fungi</taxon>
        <taxon>Dikarya</taxon>
        <taxon>Basidiomycota</taxon>
        <taxon>Agaricomycotina</taxon>
        <taxon>Agaricomycetes</taxon>
        <taxon>Polyporales</taxon>
        <taxon>Fomitopsis</taxon>
    </lineage>
</organism>
<dbReference type="AlphaFoldDB" id="S8F181"/>
<evidence type="ECO:0000313" key="2">
    <source>
        <dbReference type="EMBL" id="EPS92774.1"/>
    </source>
</evidence>
<feature type="compositionally biased region" description="Basic residues" evidence="1">
    <location>
        <begin position="520"/>
        <end position="531"/>
    </location>
</feature>
<feature type="compositionally biased region" description="Basic and acidic residues" evidence="1">
    <location>
        <begin position="532"/>
        <end position="544"/>
    </location>
</feature>
<dbReference type="OrthoDB" id="2758182at2759"/>
<feature type="non-terminal residue" evidence="2">
    <location>
        <position position="775"/>
    </location>
</feature>
<dbReference type="EMBL" id="KE504355">
    <property type="protein sequence ID" value="EPS92774.1"/>
    <property type="molecule type" value="Genomic_DNA"/>
</dbReference>
<proteinExistence type="predicted"/>
<name>S8F181_FOMSC</name>
<accession>S8F181</accession>
<reference evidence="2 3" key="1">
    <citation type="journal article" date="2012" name="Science">
        <title>The Paleozoic origin of enzymatic lignin decomposition reconstructed from 31 fungal genomes.</title>
        <authorList>
            <person name="Floudas D."/>
            <person name="Binder M."/>
            <person name="Riley R."/>
            <person name="Barry K."/>
            <person name="Blanchette R.A."/>
            <person name="Henrissat B."/>
            <person name="Martinez A.T."/>
            <person name="Otillar R."/>
            <person name="Spatafora J.W."/>
            <person name="Yadav J.S."/>
            <person name="Aerts A."/>
            <person name="Benoit I."/>
            <person name="Boyd A."/>
            <person name="Carlson A."/>
            <person name="Copeland A."/>
            <person name="Coutinho P.M."/>
            <person name="de Vries R.P."/>
            <person name="Ferreira P."/>
            <person name="Findley K."/>
            <person name="Foster B."/>
            <person name="Gaskell J."/>
            <person name="Glotzer D."/>
            <person name="Gorecki P."/>
            <person name="Heitman J."/>
            <person name="Hesse C."/>
            <person name="Hori C."/>
            <person name="Igarashi K."/>
            <person name="Jurgens J.A."/>
            <person name="Kallen N."/>
            <person name="Kersten P."/>
            <person name="Kohler A."/>
            <person name="Kuees U."/>
            <person name="Kumar T.K.A."/>
            <person name="Kuo A."/>
            <person name="LaButti K."/>
            <person name="Larrondo L.F."/>
            <person name="Lindquist E."/>
            <person name="Ling A."/>
            <person name="Lombard V."/>
            <person name="Lucas S."/>
            <person name="Lundell T."/>
            <person name="Martin R."/>
            <person name="McLaughlin D.J."/>
            <person name="Morgenstern I."/>
            <person name="Morin E."/>
            <person name="Murat C."/>
            <person name="Nagy L.G."/>
            <person name="Nolan M."/>
            <person name="Ohm R.A."/>
            <person name="Patyshakuliyeva A."/>
            <person name="Rokas A."/>
            <person name="Ruiz-Duenas F.J."/>
            <person name="Sabat G."/>
            <person name="Salamov A."/>
            <person name="Samejima M."/>
            <person name="Schmutz J."/>
            <person name="Slot J.C."/>
            <person name="St John F."/>
            <person name="Stenlid J."/>
            <person name="Sun H."/>
            <person name="Sun S."/>
            <person name="Syed K."/>
            <person name="Tsang A."/>
            <person name="Wiebenga A."/>
            <person name="Young D."/>
            <person name="Pisabarro A."/>
            <person name="Eastwood D.C."/>
            <person name="Martin F."/>
            <person name="Cullen D."/>
            <person name="Grigoriev I.V."/>
            <person name="Hibbett D.S."/>
        </authorList>
    </citation>
    <scope>NUCLEOTIDE SEQUENCE</scope>
    <source>
        <strain evidence="3">FP-58527</strain>
    </source>
</reference>
<gene>
    <name evidence="2" type="ORF">FOMPIDRAFT_1020879</name>
</gene>